<evidence type="ECO:0000256" key="5">
    <source>
        <dbReference type="ARBA" id="ARBA00023136"/>
    </source>
</evidence>
<dbReference type="GO" id="GO:0022857">
    <property type="term" value="F:transmembrane transporter activity"/>
    <property type="evidence" value="ECO:0007669"/>
    <property type="project" value="TreeGrafter"/>
</dbReference>
<dbReference type="InterPro" id="IPR050250">
    <property type="entry name" value="Macrolide_Exporter_MacB"/>
</dbReference>
<dbReference type="InterPro" id="IPR003838">
    <property type="entry name" value="ABC3_permease_C"/>
</dbReference>
<feature type="transmembrane region" description="Helical" evidence="7">
    <location>
        <begin position="421"/>
        <end position="444"/>
    </location>
</feature>
<keyword evidence="11" id="KW-1185">Reference proteome</keyword>
<dbReference type="EMBL" id="CP065321">
    <property type="protein sequence ID" value="QQR29400.1"/>
    <property type="molecule type" value="Genomic_DNA"/>
</dbReference>
<name>A0A1Z2XNU2_9FIRM</name>
<keyword evidence="5 7" id="KW-0472">Membrane</keyword>
<evidence type="ECO:0000259" key="8">
    <source>
        <dbReference type="Pfam" id="PF02687"/>
    </source>
</evidence>
<keyword evidence="2" id="KW-1003">Cell membrane</keyword>
<evidence type="ECO:0000256" key="4">
    <source>
        <dbReference type="ARBA" id="ARBA00022989"/>
    </source>
</evidence>
<feature type="transmembrane region" description="Helical" evidence="7">
    <location>
        <begin position="340"/>
        <end position="360"/>
    </location>
</feature>
<dbReference type="Proteomes" id="UP000596035">
    <property type="component" value="Chromosome"/>
</dbReference>
<dbReference type="RefSeq" id="WP_066534787.1">
    <property type="nucleotide sequence ID" value="NZ_CP021422.1"/>
</dbReference>
<evidence type="ECO:0000313" key="9">
    <source>
        <dbReference type="EMBL" id="ASB40112.1"/>
    </source>
</evidence>
<feature type="transmembrane region" description="Helical" evidence="7">
    <location>
        <begin position="295"/>
        <end position="319"/>
    </location>
</feature>
<dbReference type="PANTHER" id="PTHR30572:SF9">
    <property type="entry name" value="ABC TRANSPORTER PERMEASE PROTEIN"/>
    <property type="match status" value="1"/>
</dbReference>
<sequence>MNFMNRAWLYIVRKRGKSILLFVILLVMATFVLTALALGNASKAAQQELRQSLGGSFLISFDYTENNPYLKVESVEGGTLMYSTQQISPELVEQIREIEGIKECSATVEGLAAFPSLELFTGNIPIEEEFRASSKILSTWKSEELTRFTSGQLTLTQGRHILPDDKNKGLISKDLAEKNGLKIGDKIQTDKGVEIEIVGLFSPKEIEGINDQVTTYDKIQNLIITDLATLVAYENGPAIQGFNELTVSVNDPQNMEEIISKVKEISGVDWKGFSFLVDNEDYENAASSLEQLSELVSTILMIALIVSIAILSLILTMWARTRIHETGVLLSVGISKLSILGQYIAEVLLIAILAFSLSYFSASAIAGQMGNVLQSGQAVTEAQQEDGLSAGTRGEAGTDTGEPEIETPELQVRVQLEEMGLLFLLGIGIVTVSAGISSISVMRLKPREILSKMS</sequence>
<feature type="region of interest" description="Disordered" evidence="6">
    <location>
        <begin position="384"/>
        <end position="407"/>
    </location>
</feature>
<accession>A0A1Z2XNU2</accession>
<evidence type="ECO:0000313" key="12">
    <source>
        <dbReference type="Proteomes" id="UP000596035"/>
    </source>
</evidence>
<proteinExistence type="predicted"/>
<dbReference type="AlphaFoldDB" id="A0A1Z2XNU2"/>
<evidence type="ECO:0000256" key="1">
    <source>
        <dbReference type="ARBA" id="ARBA00004651"/>
    </source>
</evidence>
<evidence type="ECO:0000256" key="7">
    <source>
        <dbReference type="SAM" id="Phobius"/>
    </source>
</evidence>
<protein>
    <submittedName>
        <fullName evidence="9">ABC transporter permease</fullName>
    </submittedName>
    <submittedName>
        <fullName evidence="10">FtsX-like permease family protein</fullName>
    </submittedName>
</protein>
<evidence type="ECO:0000256" key="3">
    <source>
        <dbReference type="ARBA" id="ARBA00022692"/>
    </source>
</evidence>
<reference evidence="10 12" key="3">
    <citation type="submission" date="2020-11" db="EMBL/GenBank/DDBJ databases">
        <title>Closed and high quality bacterial genomes of the OMM12 community.</title>
        <authorList>
            <person name="Marbouty M."/>
            <person name="Lamy-Besnier Q."/>
            <person name="Debarbieux L."/>
            <person name="Koszul R."/>
        </authorList>
    </citation>
    <scope>NUCLEOTIDE SEQUENCE [LARGE SCALE GENOMIC DNA]</scope>
    <source>
        <strain evidence="10 12">KB18</strain>
    </source>
</reference>
<reference evidence="11" key="2">
    <citation type="submission" date="2017-05" db="EMBL/GenBank/DDBJ databases">
        <title>Improved OligoMM genomes.</title>
        <authorList>
            <person name="Garzetti D."/>
        </authorList>
    </citation>
    <scope>NUCLEOTIDE SEQUENCE [LARGE SCALE GENOMIC DNA]</scope>
    <source>
        <strain evidence="11">KB18</strain>
    </source>
</reference>
<evidence type="ECO:0000313" key="11">
    <source>
        <dbReference type="Proteomes" id="UP000196710"/>
    </source>
</evidence>
<keyword evidence="3 7" id="KW-0812">Transmembrane</keyword>
<organism evidence="10 12">
    <name type="scientific">Acutalibacter muris</name>
    <dbReference type="NCBI Taxonomy" id="1796620"/>
    <lineage>
        <taxon>Bacteria</taxon>
        <taxon>Bacillati</taxon>
        <taxon>Bacillota</taxon>
        <taxon>Clostridia</taxon>
        <taxon>Eubacteriales</taxon>
        <taxon>Acutalibacteraceae</taxon>
        <taxon>Acutalibacter</taxon>
    </lineage>
</organism>
<dbReference type="GO" id="GO:0005886">
    <property type="term" value="C:plasma membrane"/>
    <property type="evidence" value="ECO:0007669"/>
    <property type="project" value="UniProtKB-SubCell"/>
</dbReference>
<evidence type="ECO:0000313" key="10">
    <source>
        <dbReference type="EMBL" id="QQR29400.1"/>
    </source>
</evidence>
<comment type="subcellular location">
    <subcellularLocation>
        <location evidence="1">Cell membrane</location>
        <topology evidence="1">Multi-pass membrane protein</topology>
    </subcellularLocation>
</comment>
<dbReference type="Proteomes" id="UP000196710">
    <property type="component" value="Chromosome"/>
</dbReference>
<dbReference type="Pfam" id="PF02687">
    <property type="entry name" value="FtsX"/>
    <property type="match status" value="1"/>
</dbReference>
<dbReference type="PANTHER" id="PTHR30572">
    <property type="entry name" value="MEMBRANE COMPONENT OF TRANSPORTER-RELATED"/>
    <property type="match status" value="1"/>
</dbReference>
<reference evidence="9" key="1">
    <citation type="journal article" date="2017" name="Genome Announc.">
        <title>High-Quality Whole-Genome Sequences of the Oligo-Mouse-Microbiota Bacterial Community.</title>
        <authorList>
            <person name="Garzetti D."/>
            <person name="Brugiroux S."/>
            <person name="Bunk B."/>
            <person name="Pukall R."/>
            <person name="McCoy K.D."/>
            <person name="Macpherson A.J."/>
            <person name="Stecher B."/>
        </authorList>
    </citation>
    <scope>NUCLEOTIDE SEQUENCE</scope>
    <source>
        <strain evidence="9">KB18</strain>
    </source>
</reference>
<dbReference type="KEGG" id="amur:ADH66_05220"/>
<feature type="domain" description="ABC3 transporter permease C-terminal" evidence="8">
    <location>
        <begin position="299"/>
        <end position="446"/>
    </location>
</feature>
<keyword evidence="4 7" id="KW-1133">Transmembrane helix</keyword>
<gene>
    <name evidence="9" type="ORF">ADH66_05220</name>
    <name evidence="10" type="ORF">I5Q82_15300</name>
</gene>
<evidence type="ECO:0000256" key="2">
    <source>
        <dbReference type="ARBA" id="ARBA00022475"/>
    </source>
</evidence>
<evidence type="ECO:0000256" key="6">
    <source>
        <dbReference type="SAM" id="MobiDB-lite"/>
    </source>
</evidence>
<dbReference type="EMBL" id="CP021422">
    <property type="protein sequence ID" value="ASB40112.1"/>
    <property type="molecule type" value="Genomic_DNA"/>
</dbReference>